<dbReference type="AlphaFoldDB" id="I0BMY7"/>
<dbReference type="Proteomes" id="UP000007392">
    <property type="component" value="Chromosome"/>
</dbReference>
<sequence length="384" mass="41567">MQHPVAQGEAAILGIGTALPDHRIDQQEVLQTLSEIMGEKSDGYRWAKRIFKQCAVETRYTCDPRILQGAGGNPYLRAAEEETLGTKERMEVYRREALPLAARAAGEALRDSGTEAAEVTHLITVSCTGQFLPGLDALLVRELGLSPRTNRIPLHFLGCAAGLKAVALAGQLGAADPQARILVVSVELCSLHIQPGLSREDLFAASFFGDGSASCVIGRPDRHHVGVFRLDGDRSVLFPDTSEAMTWDVGDHGFDLYLSQDIPRLLGGNLPPEFERFIGPGERPRFWAIHPGGRGIVDTLQEMLELTDAETSYSRGILRNYGNLSSATILFVLRAMREDLRSQGSGQAAGTAMAFGPGLTAELVRMTYLPAEVPAAAQEEGLYV</sequence>
<protein>
    <submittedName>
        <fullName evidence="6">Stilbene synthase</fullName>
    </submittedName>
</protein>
<dbReference type="Pfam" id="PF02797">
    <property type="entry name" value="Chal_sti_synt_C"/>
    <property type="match status" value="1"/>
</dbReference>
<evidence type="ECO:0000256" key="3">
    <source>
        <dbReference type="PIRSR" id="PIRSR000451-1"/>
    </source>
</evidence>
<evidence type="ECO:0000256" key="2">
    <source>
        <dbReference type="ARBA" id="ARBA00022679"/>
    </source>
</evidence>
<dbReference type="InterPro" id="IPR012328">
    <property type="entry name" value="Chalcone/stilbene_synt_C"/>
</dbReference>
<dbReference type="PANTHER" id="PTHR11877">
    <property type="entry name" value="HYDROXYMETHYLGLUTARYL-COA SYNTHASE"/>
    <property type="match status" value="1"/>
</dbReference>
<dbReference type="RefSeq" id="WP_014651863.1">
    <property type="nucleotide sequence ID" value="NC_017672.3"/>
</dbReference>
<keyword evidence="2" id="KW-0808">Transferase</keyword>
<dbReference type="PANTHER" id="PTHR11877:SF46">
    <property type="entry name" value="TYPE III POLYKETIDE SYNTHASE A"/>
    <property type="match status" value="1"/>
</dbReference>
<evidence type="ECO:0000256" key="1">
    <source>
        <dbReference type="ARBA" id="ARBA00005531"/>
    </source>
</evidence>
<organism evidence="6 7">
    <name type="scientific">Paenibacillus mucilaginosus K02</name>
    <dbReference type="NCBI Taxonomy" id="997761"/>
    <lineage>
        <taxon>Bacteria</taxon>
        <taxon>Bacillati</taxon>
        <taxon>Bacillota</taxon>
        <taxon>Bacilli</taxon>
        <taxon>Bacillales</taxon>
        <taxon>Paenibacillaceae</taxon>
        <taxon>Paenibacillus</taxon>
    </lineage>
</organism>
<gene>
    <name evidence="6" type="ORF">B2K_24115</name>
</gene>
<evidence type="ECO:0000313" key="7">
    <source>
        <dbReference type="Proteomes" id="UP000007392"/>
    </source>
</evidence>
<dbReference type="Pfam" id="PF00195">
    <property type="entry name" value="Chal_sti_synt_N"/>
    <property type="match status" value="1"/>
</dbReference>
<dbReference type="PATRIC" id="fig|997761.3.peg.4780"/>
<dbReference type="EMBL" id="CP003422">
    <property type="protein sequence ID" value="AFH63734.1"/>
    <property type="molecule type" value="Genomic_DNA"/>
</dbReference>
<dbReference type="CDD" id="cd00831">
    <property type="entry name" value="CHS_like"/>
    <property type="match status" value="1"/>
</dbReference>
<dbReference type="InterPro" id="IPR011141">
    <property type="entry name" value="Polyketide_synthase_type-III"/>
</dbReference>
<dbReference type="SUPFAM" id="SSF53901">
    <property type="entry name" value="Thiolase-like"/>
    <property type="match status" value="2"/>
</dbReference>
<dbReference type="HOGENOM" id="CLU_034992_0_2_9"/>
<dbReference type="InterPro" id="IPR016039">
    <property type="entry name" value="Thiolase-like"/>
</dbReference>
<dbReference type="KEGG" id="pmw:B2K_24115"/>
<dbReference type="OrthoDB" id="9786288at2"/>
<feature type="domain" description="Chalcone/stilbene synthase C-terminal" evidence="5">
    <location>
        <begin position="237"/>
        <end position="366"/>
    </location>
</feature>
<name>I0BMY7_9BACL</name>
<accession>I0BMY7</accession>
<proteinExistence type="inferred from homology"/>
<comment type="similarity">
    <text evidence="1">Belongs to the thiolase-like superfamily. Chalcone/stilbene synthases family.</text>
</comment>
<evidence type="ECO:0000259" key="4">
    <source>
        <dbReference type="Pfam" id="PF00195"/>
    </source>
</evidence>
<dbReference type="GO" id="GO:0016747">
    <property type="term" value="F:acyltransferase activity, transferring groups other than amino-acyl groups"/>
    <property type="evidence" value="ECO:0007669"/>
    <property type="project" value="InterPro"/>
</dbReference>
<reference evidence="6 7" key="1">
    <citation type="submission" date="2013-06" db="EMBL/GenBank/DDBJ databases">
        <title>Complete genome sequence of Paenibacillus mucilaginosus K02.</title>
        <authorList>
            <person name="Xiao B."/>
            <person name="Sun L."/>
            <person name="Xiao L."/>
            <person name="Lian B."/>
        </authorList>
    </citation>
    <scope>NUCLEOTIDE SEQUENCE [LARGE SCALE GENOMIC DNA]</scope>
    <source>
        <strain evidence="6 7">K02</strain>
    </source>
</reference>
<evidence type="ECO:0000313" key="6">
    <source>
        <dbReference type="EMBL" id="AFH63734.1"/>
    </source>
</evidence>
<feature type="domain" description="Chalcone/stilbene synthase N-terminal" evidence="4">
    <location>
        <begin position="5"/>
        <end position="218"/>
    </location>
</feature>
<dbReference type="GO" id="GO:0030639">
    <property type="term" value="P:polyketide biosynthetic process"/>
    <property type="evidence" value="ECO:0007669"/>
    <property type="project" value="TreeGrafter"/>
</dbReference>
<feature type="active site" description="Acyl-thioester intermediate" evidence="3">
    <location>
        <position position="159"/>
    </location>
</feature>
<evidence type="ECO:0000259" key="5">
    <source>
        <dbReference type="Pfam" id="PF02797"/>
    </source>
</evidence>
<dbReference type="Gene3D" id="3.40.47.10">
    <property type="match status" value="2"/>
</dbReference>
<dbReference type="InterPro" id="IPR001099">
    <property type="entry name" value="Chalcone/stilbene_synt_N"/>
</dbReference>
<dbReference type="PIRSF" id="PIRSF000451">
    <property type="entry name" value="PKS_III"/>
    <property type="match status" value="1"/>
</dbReference>